<evidence type="ECO:0000256" key="5">
    <source>
        <dbReference type="HAMAP-Rule" id="MF_00514"/>
    </source>
</evidence>
<sequence length="68" mass="7624">MPKMKSHKGTKKRVKITAKGKFVVKHSGTSHILTKKKRNKKNKLKKDFVAGEGSARKLRVLLPTGEGR</sequence>
<evidence type="ECO:0000256" key="1">
    <source>
        <dbReference type="ARBA" id="ARBA00006598"/>
    </source>
</evidence>
<evidence type="ECO:0000256" key="6">
    <source>
        <dbReference type="RuleBase" id="RU000568"/>
    </source>
</evidence>
<dbReference type="Pfam" id="PF01632">
    <property type="entry name" value="Ribosomal_L35p"/>
    <property type="match status" value="1"/>
</dbReference>
<feature type="compositionally biased region" description="Basic residues" evidence="7">
    <location>
        <begin position="33"/>
        <end position="44"/>
    </location>
</feature>
<dbReference type="KEGG" id="ipo:Ilyop_1539"/>
<dbReference type="GO" id="GO:0006412">
    <property type="term" value="P:translation"/>
    <property type="evidence" value="ECO:0007669"/>
    <property type="project" value="UniProtKB-UniRule"/>
</dbReference>
<dbReference type="AlphaFoldDB" id="E3H8Q4"/>
<dbReference type="Gene3D" id="4.10.410.60">
    <property type="match status" value="1"/>
</dbReference>
<dbReference type="EMBL" id="CP002281">
    <property type="protein sequence ID" value="ADO83318.1"/>
    <property type="molecule type" value="Genomic_DNA"/>
</dbReference>
<dbReference type="InterPro" id="IPR037229">
    <property type="entry name" value="Ribosomal_bL35_sf"/>
</dbReference>
<evidence type="ECO:0000256" key="3">
    <source>
        <dbReference type="ARBA" id="ARBA00023274"/>
    </source>
</evidence>
<name>E3H8Q4_ILYPC</name>
<evidence type="ECO:0000256" key="2">
    <source>
        <dbReference type="ARBA" id="ARBA00022980"/>
    </source>
</evidence>
<keyword evidence="3 5" id="KW-0687">Ribonucleoprotein</keyword>
<dbReference type="PRINTS" id="PR00064">
    <property type="entry name" value="RIBOSOMALL35"/>
</dbReference>
<evidence type="ECO:0000313" key="8">
    <source>
        <dbReference type="EMBL" id="ADO83318.1"/>
    </source>
</evidence>
<dbReference type="PANTHER" id="PTHR33343:SF1">
    <property type="entry name" value="LARGE RIBOSOMAL SUBUNIT PROTEIN BL35M"/>
    <property type="match status" value="1"/>
</dbReference>
<dbReference type="SUPFAM" id="SSF143034">
    <property type="entry name" value="L35p-like"/>
    <property type="match status" value="1"/>
</dbReference>
<dbReference type="HOGENOM" id="CLU_169643_2_2_0"/>
<dbReference type="GO" id="GO:0003735">
    <property type="term" value="F:structural constituent of ribosome"/>
    <property type="evidence" value="ECO:0007669"/>
    <property type="project" value="InterPro"/>
</dbReference>
<dbReference type="GO" id="GO:0022625">
    <property type="term" value="C:cytosolic large ribosomal subunit"/>
    <property type="evidence" value="ECO:0007669"/>
    <property type="project" value="TreeGrafter"/>
</dbReference>
<accession>E3H8Q4</accession>
<organism evidence="8 9">
    <name type="scientific">Ilyobacter polytropus (strain ATCC 51220 / DSM 2926 / LMG 16218 / CuHBu1)</name>
    <dbReference type="NCBI Taxonomy" id="572544"/>
    <lineage>
        <taxon>Bacteria</taxon>
        <taxon>Fusobacteriati</taxon>
        <taxon>Fusobacteriota</taxon>
        <taxon>Fusobacteriia</taxon>
        <taxon>Fusobacteriales</taxon>
        <taxon>Fusobacteriaceae</taxon>
        <taxon>Ilyobacter</taxon>
    </lineage>
</organism>
<feature type="region of interest" description="Disordered" evidence="7">
    <location>
        <begin position="27"/>
        <end position="50"/>
    </location>
</feature>
<dbReference type="OrthoDB" id="47476at2"/>
<dbReference type="FunFam" id="4.10.410.60:FF:000001">
    <property type="entry name" value="50S ribosomal protein L35"/>
    <property type="match status" value="1"/>
</dbReference>
<dbReference type="RefSeq" id="WP_013387985.1">
    <property type="nucleotide sequence ID" value="NC_014632.1"/>
</dbReference>
<proteinExistence type="inferred from homology"/>
<evidence type="ECO:0000256" key="7">
    <source>
        <dbReference type="SAM" id="MobiDB-lite"/>
    </source>
</evidence>
<gene>
    <name evidence="5" type="primary">rpmI</name>
    <name evidence="8" type="ordered locus">Ilyop_1539</name>
</gene>
<comment type="similarity">
    <text evidence="1 5 6">Belongs to the bacterial ribosomal protein bL35 family.</text>
</comment>
<dbReference type="InterPro" id="IPR021137">
    <property type="entry name" value="Ribosomal_bL35-like"/>
</dbReference>
<keyword evidence="9" id="KW-1185">Reference proteome</keyword>
<dbReference type="eggNOG" id="COG0291">
    <property type="taxonomic scope" value="Bacteria"/>
</dbReference>
<protein>
    <recommendedName>
        <fullName evidence="4 5">Large ribosomal subunit protein bL35</fullName>
    </recommendedName>
</protein>
<dbReference type="NCBIfam" id="TIGR00001">
    <property type="entry name" value="rpmI_bact"/>
    <property type="match status" value="1"/>
</dbReference>
<evidence type="ECO:0000256" key="4">
    <source>
        <dbReference type="ARBA" id="ARBA00071664"/>
    </source>
</evidence>
<reference evidence="8 9" key="1">
    <citation type="journal article" date="2010" name="Stand. Genomic Sci.">
        <title>Complete genome sequence of Ilyobacter polytropus type strain (CuHbu1).</title>
        <authorList>
            <person name="Sikorski J."/>
            <person name="Chertkov O."/>
            <person name="Lapidus A."/>
            <person name="Nolan M."/>
            <person name="Lucas S."/>
            <person name="Del Rio T.G."/>
            <person name="Tice H."/>
            <person name="Cheng J.F."/>
            <person name="Tapia R."/>
            <person name="Han C."/>
            <person name="Goodwin L."/>
            <person name="Pitluck S."/>
            <person name="Liolios K."/>
            <person name="Ivanova N."/>
            <person name="Mavromatis K."/>
            <person name="Mikhailova N."/>
            <person name="Pati A."/>
            <person name="Chen A."/>
            <person name="Palaniappan K."/>
            <person name="Land M."/>
            <person name="Hauser L."/>
            <person name="Chang Y.J."/>
            <person name="Jeffries C.D."/>
            <person name="Brambilla E."/>
            <person name="Yasawong M."/>
            <person name="Rohde M."/>
            <person name="Pukall R."/>
            <person name="Spring S."/>
            <person name="Goker M."/>
            <person name="Woyke T."/>
            <person name="Bristow J."/>
            <person name="Eisen J.A."/>
            <person name="Markowitz V."/>
            <person name="Hugenholtz P."/>
            <person name="Kyrpides N.C."/>
            <person name="Klenk H.P."/>
        </authorList>
    </citation>
    <scope>NUCLEOTIDE SEQUENCE [LARGE SCALE GENOMIC DNA]</scope>
    <source>
        <strain evidence="9">ATCC 51220 / DSM 2926 / LMG 16218 / CuHBu1</strain>
    </source>
</reference>
<dbReference type="STRING" id="572544.Ilyop_1539"/>
<dbReference type="PANTHER" id="PTHR33343">
    <property type="entry name" value="54S RIBOSOMAL PROTEIN BL35M"/>
    <property type="match status" value="1"/>
</dbReference>
<dbReference type="HAMAP" id="MF_00514">
    <property type="entry name" value="Ribosomal_bL35"/>
    <property type="match status" value="1"/>
</dbReference>
<keyword evidence="2 5" id="KW-0689">Ribosomal protein</keyword>
<dbReference type="Proteomes" id="UP000006875">
    <property type="component" value="Chromosome"/>
</dbReference>
<dbReference type="InterPro" id="IPR001706">
    <property type="entry name" value="Ribosomal_bL35"/>
</dbReference>
<evidence type="ECO:0000313" key="9">
    <source>
        <dbReference type="Proteomes" id="UP000006875"/>
    </source>
</evidence>